<dbReference type="Proteomes" id="UP001595900">
    <property type="component" value="Unassembled WGS sequence"/>
</dbReference>
<dbReference type="EMBL" id="JBHSCN010000005">
    <property type="protein sequence ID" value="MFC4243342.1"/>
    <property type="molecule type" value="Genomic_DNA"/>
</dbReference>
<organism evidence="1 2">
    <name type="scientific">Gryllotalpicola reticulitermitis</name>
    <dbReference type="NCBI Taxonomy" id="1184153"/>
    <lineage>
        <taxon>Bacteria</taxon>
        <taxon>Bacillati</taxon>
        <taxon>Actinomycetota</taxon>
        <taxon>Actinomycetes</taxon>
        <taxon>Micrococcales</taxon>
        <taxon>Microbacteriaceae</taxon>
        <taxon>Gryllotalpicola</taxon>
    </lineage>
</organism>
<evidence type="ECO:0000313" key="1">
    <source>
        <dbReference type="EMBL" id="MFC4243342.1"/>
    </source>
</evidence>
<dbReference type="PANTHER" id="PTHR42811">
    <property type="entry name" value="SERINE ACETYLTRANSFERASE"/>
    <property type="match status" value="1"/>
</dbReference>
<keyword evidence="2" id="KW-1185">Reference proteome</keyword>
<sequence length="80" mass="8023">MPHPIGVVLGSGARIGDRVSIYQGVTVGANRRGQYPVIEFGVTLYPGSSVTGGVRVGAGALIGAGARIYDDVPAGATIRG</sequence>
<evidence type="ECO:0008006" key="3">
    <source>
        <dbReference type="Google" id="ProtNLM"/>
    </source>
</evidence>
<dbReference type="InterPro" id="IPR001451">
    <property type="entry name" value="Hexapep"/>
</dbReference>
<dbReference type="InterPro" id="IPR011004">
    <property type="entry name" value="Trimer_LpxA-like_sf"/>
</dbReference>
<evidence type="ECO:0000313" key="2">
    <source>
        <dbReference type="Proteomes" id="UP001595900"/>
    </source>
</evidence>
<name>A0ABV8Q7C4_9MICO</name>
<dbReference type="SUPFAM" id="SSF51161">
    <property type="entry name" value="Trimeric LpxA-like enzymes"/>
    <property type="match status" value="1"/>
</dbReference>
<dbReference type="Gene3D" id="2.160.10.10">
    <property type="entry name" value="Hexapeptide repeat proteins"/>
    <property type="match status" value="1"/>
</dbReference>
<gene>
    <name evidence="1" type="ORF">ACFOYW_08145</name>
</gene>
<accession>A0ABV8Q7C4</accession>
<dbReference type="RefSeq" id="WP_390229592.1">
    <property type="nucleotide sequence ID" value="NZ_JBHSCN010000005.1"/>
</dbReference>
<comment type="caution">
    <text evidence="1">The sequence shown here is derived from an EMBL/GenBank/DDBJ whole genome shotgun (WGS) entry which is preliminary data.</text>
</comment>
<reference evidence="2" key="1">
    <citation type="journal article" date="2019" name="Int. J. Syst. Evol. Microbiol.">
        <title>The Global Catalogue of Microorganisms (GCM) 10K type strain sequencing project: providing services to taxonomists for standard genome sequencing and annotation.</title>
        <authorList>
            <consortium name="The Broad Institute Genomics Platform"/>
            <consortium name="The Broad Institute Genome Sequencing Center for Infectious Disease"/>
            <person name="Wu L."/>
            <person name="Ma J."/>
        </authorList>
    </citation>
    <scope>NUCLEOTIDE SEQUENCE [LARGE SCALE GENOMIC DNA]</scope>
    <source>
        <strain evidence="2">CGMCC 1.10363</strain>
    </source>
</reference>
<proteinExistence type="predicted"/>
<dbReference type="Pfam" id="PF00132">
    <property type="entry name" value="Hexapep"/>
    <property type="match status" value="1"/>
</dbReference>
<protein>
    <recommendedName>
        <fullName evidence="3">Transferase</fullName>
    </recommendedName>
</protein>